<reference evidence="7 8" key="1">
    <citation type="journal article" date="2021" name="bioRxiv">
        <title>The Gossypium anomalum genome as a resource for cotton improvement and evolutionary analysis of hybrid incompatibility.</title>
        <authorList>
            <person name="Grover C.E."/>
            <person name="Yuan D."/>
            <person name="Arick M.A."/>
            <person name="Miller E.R."/>
            <person name="Hu G."/>
            <person name="Peterson D.G."/>
            <person name="Wendel J.F."/>
            <person name="Udall J.A."/>
        </authorList>
    </citation>
    <scope>NUCLEOTIDE SEQUENCE [LARGE SCALE GENOMIC DNA]</scope>
    <source>
        <strain evidence="7">JFW-Udall</strain>
        <tissue evidence="7">Leaf</tissue>
    </source>
</reference>
<dbReference type="SUPFAM" id="SSF53383">
    <property type="entry name" value="PLP-dependent transferases"/>
    <property type="match status" value="1"/>
</dbReference>
<name>A0A8J6CIN7_9ROSI</name>
<dbReference type="Proteomes" id="UP000701853">
    <property type="component" value="Chromosome 13"/>
</dbReference>
<feature type="domain" description="Aminotransferase class V" evidence="6">
    <location>
        <begin position="70"/>
        <end position="444"/>
    </location>
</feature>
<evidence type="ECO:0000256" key="4">
    <source>
        <dbReference type="ARBA" id="ARBA00022898"/>
    </source>
</evidence>
<comment type="catalytic activity">
    <reaction evidence="5">
        <text>(sulfur carrier)-H + L-cysteine = (sulfur carrier)-SH + L-alanine</text>
        <dbReference type="Rhea" id="RHEA:43892"/>
        <dbReference type="Rhea" id="RHEA-COMP:14737"/>
        <dbReference type="Rhea" id="RHEA-COMP:14739"/>
        <dbReference type="ChEBI" id="CHEBI:29917"/>
        <dbReference type="ChEBI" id="CHEBI:35235"/>
        <dbReference type="ChEBI" id="CHEBI:57972"/>
        <dbReference type="ChEBI" id="CHEBI:64428"/>
        <dbReference type="EC" id="2.8.1.7"/>
    </reaction>
</comment>
<dbReference type="InterPro" id="IPR000192">
    <property type="entry name" value="Aminotrans_V_dom"/>
</dbReference>
<evidence type="ECO:0000256" key="2">
    <source>
        <dbReference type="ARBA" id="ARBA00012239"/>
    </source>
</evidence>
<protein>
    <recommendedName>
        <fullName evidence="2">cysteine desulfurase</fullName>
        <ecNumber evidence="2">2.8.1.7</ecNumber>
    </recommendedName>
</protein>
<dbReference type="InterPro" id="IPR010970">
    <property type="entry name" value="Cys_dSase_SufS"/>
</dbReference>
<evidence type="ECO:0000313" key="7">
    <source>
        <dbReference type="EMBL" id="KAG8471560.1"/>
    </source>
</evidence>
<proteinExistence type="predicted"/>
<dbReference type="GO" id="GO:0006534">
    <property type="term" value="P:cysteine metabolic process"/>
    <property type="evidence" value="ECO:0007669"/>
    <property type="project" value="InterPro"/>
</dbReference>
<dbReference type="GO" id="GO:0031071">
    <property type="term" value="F:cysteine desulfurase activity"/>
    <property type="evidence" value="ECO:0007669"/>
    <property type="project" value="UniProtKB-EC"/>
</dbReference>
<keyword evidence="4" id="KW-0663">Pyridoxal phosphate</keyword>
<dbReference type="InterPro" id="IPR015424">
    <property type="entry name" value="PyrdxlP-dep_Trfase"/>
</dbReference>
<evidence type="ECO:0000259" key="6">
    <source>
        <dbReference type="Pfam" id="PF00266"/>
    </source>
</evidence>
<dbReference type="Gene3D" id="3.40.640.10">
    <property type="entry name" value="Type I PLP-dependent aspartate aminotransferase-like (Major domain)"/>
    <property type="match status" value="1"/>
</dbReference>
<dbReference type="PANTHER" id="PTHR43586">
    <property type="entry name" value="CYSTEINE DESULFURASE"/>
    <property type="match status" value="1"/>
</dbReference>
<comment type="caution">
    <text evidence="7">The sequence shown here is derived from an EMBL/GenBank/DDBJ whole genome shotgun (WGS) entry which is preliminary data.</text>
</comment>
<dbReference type="GO" id="GO:0030170">
    <property type="term" value="F:pyridoxal phosphate binding"/>
    <property type="evidence" value="ECO:0007669"/>
    <property type="project" value="InterPro"/>
</dbReference>
<evidence type="ECO:0000256" key="5">
    <source>
        <dbReference type="ARBA" id="ARBA00050776"/>
    </source>
</evidence>
<organism evidence="7 8">
    <name type="scientific">Gossypium anomalum</name>
    <dbReference type="NCBI Taxonomy" id="47600"/>
    <lineage>
        <taxon>Eukaryota</taxon>
        <taxon>Viridiplantae</taxon>
        <taxon>Streptophyta</taxon>
        <taxon>Embryophyta</taxon>
        <taxon>Tracheophyta</taxon>
        <taxon>Spermatophyta</taxon>
        <taxon>Magnoliopsida</taxon>
        <taxon>eudicotyledons</taxon>
        <taxon>Gunneridae</taxon>
        <taxon>Pentapetalae</taxon>
        <taxon>rosids</taxon>
        <taxon>malvids</taxon>
        <taxon>Malvales</taxon>
        <taxon>Malvaceae</taxon>
        <taxon>Malvoideae</taxon>
        <taxon>Gossypium</taxon>
    </lineage>
</organism>
<dbReference type="NCBIfam" id="TIGR01979">
    <property type="entry name" value="sufS"/>
    <property type="match status" value="1"/>
</dbReference>
<dbReference type="EMBL" id="JAHUZN010000013">
    <property type="protein sequence ID" value="KAG8471560.1"/>
    <property type="molecule type" value="Genomic_DNA"/>
</dbReference>
<dbReference type="CDD" id="cd06453">
    <property type="entry name" value="SufS_like"/>
    <property type="match status" value="1"/>
</dbReference>
<dbReference type="Gene3D" id="3.90.1150.10">
    <property type="entry name" value="Aspartate Aminotransferase, domain 1"/>
    <property type="match status" value="1"/>
</dbReference>
<keyword evidence="3" id="KW-0808">Transferase</keyword>
<keyword evidence="8" id="KW-1185">Reference proteome</keyword>
<dbReference type="InterPro" id="IPR015421">
    <property type="entry name" value="PyrdxlP-dep_Trfase_major"/>
</dbReference>
<gene>
    <name evidence="7" type="ORF">CXB51_036791</name>
</gene>
<sequence length="459" mass="50020">MEGLVVKLPSFPFLSPNISSSSSSSTFRLGFRRLSASISAAVKEGSVSLGQLTRPDFPILHQEVNGSKLVYLDNAATSQKPTAVLKSLQNYYEAYNSNVHRGIHYLSAKATDEYELARKKVASFINASDSAEIVFTRNATEAINLVAYSWGLSNLKPGDEIILTIAEHHSAIVPWQIVAQKTGAILKFVSLDENEVPDVDKLREMISTSTKLVVVHHVSNVLGSVLPIEDIVIWAHAVGAKVLVDACQSVPHMVVDVQGLDADFLVASSHKMCGPTGIGFLFGKSNLLLTMPPFLGGGEMISDVFLDHSTYAEPPSRFEAGTPAIGEAIGLGAAIDYLSGIGMQKIHDYEMELANYLYEKLCSVPNIRIYGPKPSDDVHRAALCSFNIENIHPTDIATFLDQQHGVAIRSGHHCAQPLHRHLGVNASARASLHFYNTEEDVDNFIQSLNDTVSFFNSFK</sequence>
<evidence type="ECO:0000313" key="8">
    <source>
        <dbReference type="Proteomes" id="UP000701853"/>
    </source>
</evidence>
<dbReference type="EC" id="2.8.1.7" evidence="2"/>
<dbReference type="PANTHER" id="PTHR43586:SF8">
    <property type="entry name" value="CYSTEINE DESULFURASE 1, CHLOROPLASTIC"/>
    <property type="match status" value="1"/>
</dbReference>
<accession>A0A8J6CIN7</accession>
<dbReference type="Pfam" id="PF00266">
    <property type="entry name" value="Aminotran_5"/>
    <property type="match status" value="1"/>
</dbReference>
<evidence type="ECO:0000256" key="3">
    <source>
        <dbReference type="ARBA" id="ARBA00022679"/>
    </source>
</evidence>
<dbReference type="OrthoDB" id="420046at2759"/>
<evidence type="ECO:0000256" key="1">
    <source>
        <dbReference type="ARBA" id="ARBA00001933"/>
    </source>
</evidence>
<comment type="cofactor">
    <cofactor evidence="1">
        <name>pyridoxal 5'-phosphate</name>
        <dbReference type="ChEBI" id="CHEBI:597326"/>
    </cofactor>
</comment>
<dbReference type="InterPro" id="IPR015422">
    <property type="entry name" value="PyrdxlP-dep_Trfase_small"/>
</dbReference>
<dbReference type="AlphaFoldDB" id="A0A8J6CIN7"/>